<evidence type="ECO:0000313" key="10">
    <source>
        <dbReference type="EMBL" id="KHF44861.1"/>
    </source>
</evidence>
<dbReference type="AlphaFoldDB" id="A0A837DE75"/>
<feature type="transmembrane region" description="Helical" evidence="9">
    <location>
        <begin position="147"/>
        <end position="168"/>
    </location>
</feature>
<feature type="transmembrane region" description="Helical" evidence="9">
    <location>
        <begin position="246"/>
        <end position="269"/>
    </location>
</feature>
<reference evidence="10 11" key="1">
    <citation type="submission" date="2014-10" db="EMBL/GenBank/DDBJ databases">
        <title>Genome sequence of Micropolyspora internatus JCM3315.</title>
        <authorList>
            <person name="Shin S.-K."/>
            <person name="Yi H."/>
        </authorList>
    </citation>
    <scope>NUCLEOTIDE SEQUENCE [LARGE SCALE GENOMIC DNA]</scope>
    <source>
        <strain evidence="10 11">JCM 3315</strain>
    </source>
</reference>
<keyword evidence="7 9" id="KW-0472">Membrane</keyword>
<evidence type="ECO:0000256" key="8">
    <source>
        <dbReference type="SAM" id="MobiDB-lite"/>
    </source>
</evidence>
<keyword evidence="2" id="KW-1003">Cell membrane</keyword>
<dbReference type="GO" id="GO:0016763">
    <property type="term" value="F:pentosyltransferase activity"/>
    <property type="evidence" value="ECO:0007669"/>
    <property type="project" value="TreeGrafter"/>
</dbReference>
<proteinExistence type="predicted"/>
<dbReference type="GO" id="GO:0005886">
    <property type="term" value="C:plasma membrane"/>
    <property type="evidence" value="ECO:0007669"/>
    <property type="project" value="UniProtKB-SubCell"/>
</dbReference>
<keyword evidence="5 9" id="KW-0812">Transmembrane</keyword>
<gene>
    <name evidence="10" type="ORF">MINT15_17430</name>
</gene>
<protein>
    <recommendedName>
        <fullName evidence="12">4-amino-4-deoxy-L-arabinose transferase</fullName>
    </recommendedName>
</protein>
<feature type="transmembrane region" description="Helical" evidence="9">
    <location>
        <begin position="372"/>
        <end position="391"/>
    </location>
</feature>
<evidence type="ECO:0000256" key="2">
    <source>
        <dbReference type="ARBA" id="ARBA00022475"/>
    </source>
</evidence>
<evidence type="ECO:0000256" key="6">
    <source>
        <dbReference type="ARBA" id="ARBA00022989"/>
    </source>
</evidence>
<comment type="subcellular location">
    <subcellularLocation>
        <location evidence="1">Cell membrane</location>
        <topology evidence="1">Multi-pass membrane protein</topology>
    </subcellularLocation>
</comment>
<keyword evidence="4" id="KW-0808">Transferase</keyword>
<feature type="transmembrane region" description="Helical" evidence="9">
    <location>
        <begin position="102"/>
        <end position="135"/>
    </location>
</feature>
<keyword evidence="6 9" id="KW-1133">Transmembrane helix</keyword>
<organism evidence="10 11">
    <name type="scientific">Saccharomonospora viridis</name>
    <dbReference type="NCBI Taxonomy" id="1852"/>
    <lineage>
        <taxon>Bacteria</taxon>
        <taxon>Bacillati</taxon>
        <taxon>Actinomycetota</taxon>
        <taxon>Actinomycetes</taxon>
        <taxon>Pseudonocardiales</taxon>
        <taxon>Pseudonocardiaceae</taxon>
        <taxon>Saccharomonospora</taxon>
    </lineage>
</organism>
<feature type="transmembrane region" description="Helical" evidence="9">
    <location>
        <begin position="343"/>
        <end position="366"/>
    </location>
</feature>
<evidence type="ECO:0000256" key="1">
    <source>
        <dbReference type="ARBA" id="ARBA00004651"/>
    </source>
</evidence>
<evidence type="ECO:0000313" key="11">
    <source>
        <dbReference type="Proteomes" id="UP000030848"/>
    </source>
</evidence>
<feature type="transmembrane region" description="Helical" evidence="9">
    <location>
        <begin position="318"/>
        <end position="336"/>
    </location>
</feature>
<keyword evidence="3" id="KW-0328">Glycosyltransferase</keyword>
<accession>A0A837DE75</accession>
<dbReference type="OrthoDB" id="3563487at2"/>
<evidence type="ECO:0000256" key="3">
    <source>
        <dbReference type="ARBA" id="ARBA00022676"/>
    </source>
</evidence>
<evidence type="ECO:0000256" key="9">
    <source>
        <dbReference type="SAM" id="Phobius"/>
    </source>
</evidence>
<dbReference type="Proteomes" id="UP000030848">
    <property type="component" value="Unassembled WGS sequence"/>
</dbReference>
<evidence type="ECO:0000256" key="5">
    <source>
        <dbReference type="ARBA" id="ARBA00022692"/>
    </source>
</evidence>
<feature type="transmembrane region" description="Helical" evidence="9">
    <location>
        <begin position="216"/>
        <end position="234"/>
    </location>
</feature>
<dbReference type="RefSeq" id="WP_052136249.1">
    <property type="nucleotide sequence ID" value="NZ_CALJZO010000028.1"/>
</dbReference>
<dbReference type="PANTHER" id="PTHR33908:SF11">
    <property type="entry name" value="MEMBRANE PROTEIN"/>
    <property type="match status" value="1"/>
</dbReference>
<feature type="transmembrane region" description="Helical" evidence="9">
    <location>
        <begin position="403"/>
        <end position="425"/>
    </location>
</feature>
<dbReference type="InterPro" id="IPR050297">
    <property type="entry name" value="LipidA_mod_glycosyltrf_83"/>
</dbReference>
<evidence type="ECO:0000256" key="7">
    <source>
        <dbReference type="ARBA" id="ARBA00023136"/>
    </source>
</evidence>
<comment type="caution">
    <text evidence="10">The sequence shown here is derived from an EMBL/GenBank/DDBJ whole genome shotgun (WGS) entry which is preliminary data.</text>
</comment>
<feature type="transmembrane region" description="Helical" evidence="9">
    <location>
        <begin position="37"/>
        <end position="59"/>
    </location>
</feature>
<evidence type="ECO:0000256" key="4">
    <source>
        <dbReference type="ARBA" id="ARBA00022679"/>
    </source>
</evidence>
<dbReference type="GO" id="GO:0009103">
    <property type="term" value="P:lipopolysaccharide biosynthetic process"/>
    <property type="evidence" value="ECO:0007669"/>
    <property type="project" value="UniProtKB-ARBA"/>
</dbReference>
<evidence type="ECO:0008006" key="12">
    <source>
        <dbReference type="Google" id="ProtNLM"/>
    </source>
</evidence>
<dbReference type="PANTHER" id="PTHR33908">
    <property type="entry name" value="MANNOSYLTRANSFERASE YKCB-RELATED"/>
    <property type="match status" value="1"/>
</dbReference>
<name>A0A837DE75_9PSEU</name>
<feature type="region of interest" description="Disordered" evidence="8">
    <location>
        <begin position="1"/>
        <end position="30"/>
    </location>
</feature>
<sequence length="722" mass="77715">MAAEIDRKPDELQVEDVRADSGGRTETRPSSVRRDRAAWLVGALALVLGGVFVVVDLAYNEGKLIAPIDDAYIHLQYAAQLGSGHPFEYNTGDPVSTGASSLLYAFVLAAAHAVGFTGTALLAFAVAFGVVCCAVTAGLACRLGTTLFGRAAGAWAGVLIAVSGPFLWGAVSGMEVGLTALLVTGAVSAFVRERGCARFRWTPVVAALLALVRPEGLLFAVMLCGAMAWTVVVARRAGTVTTRRAVGRVAVGLAPLLVGVAQYAFYLLATGTPRANGVQSKSHLYDRPIFHLGEFVDRTVANVRGVVDHFNGLNNTDFAFPFALVFFLVGLGYLFANRPEWRTLVVAVAAGFAAVVASASTLSTALLHELRYFQPFLPLFFVFAVGGGYALTRLLPREGPRRFALHAVFLVMVLFTVVATPTWAVRLGRQAATIRDTDISVGAWISGNLPEDAIVGVKDVGAVAYFGERRVVDTIGLTTNGMAEASNNGPGSLYEALRTLPEGQRPTHFAMYEPWPGVPMQPFVDAGVFVSPPLRVFPVRTPPDLNDRRIVPFNDVRVYEADWTLAASGDRAPVPGQVRDYLNVGSLESERGHGYEVVSAQPGLQPYTVLRRHGDVIDSGRVIVGGERFTVRGLDPGKPLTVATRVLTPGENPEHREVRVRVDGRDAGVWRLPEAREEWTTARFTVPAELVTSSEVAVELEPVRPLLSPYPEYTSFGYWIVQ</sequence>
<dbReference type="EMBL" id="JRZE01000003">
    <property type="protein sequence ID" value="KHF44861.1"/>
    <property type="molecule type" value="Genomic_DNA"/>
</dbReference>